<dbReference type="CDD" id="cd06976">
    <property type="entry name" value="cupin_MtlR-like_N"/>
    <property type="match status" value="1"/>
</dbReference>
<dbReference type="SUPFAM" id="SSF46689">
    <property type="entry name" value="Homeodomain-like"/>
    <property type="match status" value="2"/>
</dbReference>
<keyword evidence="1" id="KW-0805">Transcription regulation</keyword>
<dbReference type="InterPro" id="IPR050204">
    <property type="entry name" value="AraC_XylS_family_regulators"/>
</dbReference>
<feature type="domain" description="HTH araC/xylS-type" evidence="4">
    <location>
        <begin position="206"/>
        <end position="304"/>
    </location>
</feature>
<evidence type="ECO:0000256" key="1">
    <source>
        <dbReference type="ARBA" id="ARBA00023015"/>
    </source>
</evidence>
<evidence type="ECO:0000259" key="4">
    <source>
        <dbReference type="PROSITE" id="PS01124"/>
    </source>
</evidence>
<dbReference type="PANTHER" id="PTHR46796:SF15">
    <property type="entry name" value="BLL1074 PROTEIN"/>
    <property type="match status" value="1"/>
</dbReference>
<keyword evidence="3" id="KW-0804">Transcription</keyword>
<dbReference type="OrthoDB" id="644174at2"/>
<evidence type="ECO:0000313" key="5">
    <source>
        <dbReference type="EMBL" id="PTQ13508.1"/>
    </source>
</evidence>
<dbReference type="InterPro" id="IPR003313">
    <property type="entry name" value="AraC-bd"/>
</dbReference>
<dbReference type="InterPro" id="IPR011051">
    <property type="entry name" value="RmlC_Cupin_sf"/>
</dbReference>
<dbReference type="InterPro" id="IPR009057">
    <property type="entry name" value="Homeodomain-like_sf"/>
</dbReference>
<dbReference type="InterPro" id="IPR018060">
    <property type="entry name" value="HTH_AraC"/>
</dbReference>
<dbReference type="PANTHER" id="PTHR46796">
    <property type="entry name" value="HTH-TYPE TRANSCRIPTIONAL ACTIVATOR RHAS-RELATED"/>
    <property type="match status" value="1"/>
</dbReference>
<dbReference type="EMBL" id="NWBU01000004">
    <property type="protein sequence ID" value="PTQ13508.1"/>
    <property type="molecule type" value="Genomic_DNA"/>
</dbReference>
<dbReference type="GO" id="GO:0043565">
    <property type="term" value="F:sequence-specific DNA binding"/>
    <property type="evidence" value="ECO:0007669"/>
    <property type="project" value="InterPro"/>
</dbReference>
<dbReference type="SMART" id="SM00342">
    <property type="entry name" value="HTH_ARAC"/>
    <property type="match status" value="1"/>
</dbReference>
<evidence type="ECO:0000256" key="3">
    <source>
        <dbReference type="ARBA" id="ARBA00023163"/>
    </source>
</evidence>
<dbReference type="Proteomes" id="UP000244162">
    <property type="component" value="Unassembled WGS sequence"/>
</dbReference>
<evidence type="ECO:0000256" key="2">
    <source>
        <dbReference type="ARBA" id="ARBA00023125"/>
    </source>
</evidence>
<dbReference type="PROSITE" id="PS00041">
    <property type="entry name" value="HTH_ARAC_FAMILY_1"/>
    <property type="match status" value="1"/>
</dbReference>
<sequence length="305" mass="33595">MTSLPSSLSGRAGIADQLTGHASAREIILADPMSGIRWHEHDYPSPIACWNHHPEYEVHLIRHGTGKILVGDHVGTFCAGHVALIGPNLPHDWISDLRPGETIRARDAVLQFDGDMLRRGFEFVPEMSELEGLLEEAARGIEFMGATALAAAHEMEAIGRTGGLDRLHHLFALFATLAHAPTSDRRVLASALFSPALDEESAAIVDHVLKYIFANIDGEVRMAEGARLAGMSEPSFSRFFKRVSGHNFVVMVRKLRVAQACRLLRQTNLPISSICYDVGFGNLSNFNRQFRAEMAMSPSEYRRGA</sequence>
<dbReference type="SUPFAM" id="SSF51182">
    <property type="entry name" value="RmlC-like cupins"/>
    <property type="match status" value="1"/>
</dbReference>
<proteinExistence type="predicted"/>
<dbReference type="GO" id="GO:0003700">
    <property type="term" value="F:DNA-binding transcription factor activity"/>
    <property type="evidence" value="ECO:0007669"/>
    <property type="project" value="InterPro"/>
</dbReference>
<evidence type="ECO:0000313" key="6">
    <source>
        <dbReference type="Proteomes" id="UP000244162"/>
    </source>
</evidence>
<name>A0A2T5G2Y2_9SPHN</name>
<dbReference type="Pfam" id="PF02311">
    <property type="entry name" value="AraC_binding"/>
    <property type="match status" value="1"/>
</dbReference>
<organism evidence="5 6">
    <name type="scientific">Sphingomonas oleivorans</name>
    <dbReference type="NCBI Taxonomy" id="1735121"/>
    <lineage>
        <taxon>Bacteria</taxon>
        <taxon>Pseudomonadati</taxon>
        <taxon>Pseudomonadota</taxon>
        <taxon>Alphaproteobacteria</taxon>
        <taxon>Sphingomonadales</taxon>
        <taxon>Sphingomonadaceae</taxon>
        <taxon>Sphingomonas</taxon>
    </lineage>
</organism>
<keyword evidence="6" id="KW-1185">Reference proteome</keyword>
<gene>
    <name evidence="5" type="ORF">CLG96_00465</name>
</gene>
<accession>A0A2T5G2Y2</accession>
<comment type="caution">
    <text evidence="5">The sequence shown here is derived from an EMBL/GenBank/DDBJ whole genome shotgun (WGS) entry which is preliminary data.</text>
</comment>
<dbReference type="AlphaFoldDB" id="A0A2T5G2Y2"/>
<protein>
    <submittedName>
        <fullName evidence="5">AraC family transcriptional regulator</fullName>
    </submittedName>
</protein>
<reference evidence="5 6" key="1">
    <citation type="submission" date="2017-09" db="EMBL/GenBank/DDBJ databases">
        <title>Sphingomonas panjinensis sp.nov., isolated from oil-contaminated soil.</title>
        <authorList>
            <person name="Wang L."/>
            <person name="Chen L."/>
        </authorList>
    </citation>
    <scope>NUCLEOTIDE SEQUENCE [LARGE SCALE GENOMIC DNA]</scope>
    <source>
        <strain evidence="5 6">FW-11</strain>
    </source>
</reference>
<dbReference type="InterPro" id="IPR018062">
    <property type="entry name" value="HTH_AraC-typ_CS"/>
</dbReference>
<keyword evidence="2" id="KW-0238">DNA-binding</keyword>
<dbReference type="PROSITE" id="PS01124">
    <property type="entry name" value="HTH_ARAC_FAMILY_2"/>
    <property type="match status" value="1"/>
</dbReference>
<dbReference type="Pfam" id="PF12833">
    <property type="entry name" value="HTH_18"/>
    <property type="match status" value="1"/>
</dbReference>
<dbReference type="Gene3D" id="1.10.10.60">
    <property type="entry name" value="Homeodomain-like"/>
    <property type="match status" value="2"/>
</dbReference>